<evidence type="ECO:0000256" key="3">
    <source>
        <dbReference type="ARBA" id="ARBA00022960"/>
    </source>
</evidence>
<organism evidence="7 8">
    <name type="scientific">Candidatus Gottesmanbacteria bacterium GW2011_GWB1_44_11c</name>
    <dbReference type="NCBI Taxonomy" id="1618447"/>
    <lineage>
        <taxon>Bacteria</taxon>
        <taxon>Candidatus Gottesmaniibacteriota</taxon>
    </lineage>
</organism>
<evidence type="ECO:0000256" key="2">
    <source>
        <dbReference type="ARBA" id="ARBA00022679"/>
    </source>
</evidence>
<proteinExistence type="inferred from homology"/>
<dbReference type="AlphaFoldDB" id="A0A0G1GVG8"/>
<dbReference type="PANTHER" id="PTHR36174:SF1">
    <property type="entry name" value="LIPID II:GLYCINE GLYCYLTRANSFERASE"/>
    <property type="match status" value="1"/>
</dbReference>
<dbReference type="GO" id="GO:0009252">
    <property type="term" value="P:peptidoglycan biosynthetic process"/>
    <property type="evidence" value="ECO:0007669"/>
    <property type="project" value="UniProtKB-KW"/>
</dbReference>
<evidence type="ECO:0000313" key="8">
    <source>
        <dbReference type="Proteomes" id="UP000034617"/>
    </source>
</evidence>
<dbReference type="PROSITE" id="PS51191">
    <property type="entry name" value="FEMABX"/>
    <property type="match status" value="1"/>
</dbReference>
<dbReference type="Gene3D" id="3.40.630.30">
    <property type="match status" value="1"/>
</dbReference>
<evidence type="ECO:0008006" key="9">
    <source>
        <dbReference type="Google" id="ProtNLM"/>
    </source>
</evidence>
<keyword evidence="6" id="KW-0961">Cell wall biogenesis/degradation</keyword>
<keyword evidence="3" id="KW-0133">Cell shape</keyword>
<protein>
    <recommendedName>
        <fullName evidence="9">FemAB family protein</fullName>
    </recommendedName>
</protein>
<gene>
    <name evidence="7" type="ORF">UW22_C0009G0026</name>
</gene>
<comment type="caution">
    <text evidence="7">The sequence shown here is derived from an EMBL/GenBank/DDBJ whole genome shotgun (WGS) entry which is preliminary data.</text>
</comment>
<dbReference type="InterPro" id="IPR016181">
    <property type="entry name" value="Acyl_CoA_acyltransferase"/>
</dbReference>
<dbReference type="InterPro" id="IPR003447">
    <property type="entry name" value="FEMABX"/>
</dbReference>
<reference evidence="7 8" key="1">
    <citation type="journal article" date="2015" name="Nature">
        <title>rRNA introns, odd ribosomes, and small enigmatic genomes across a large radiation of phyla.</title>
        <authorList>
            <person name="Brown C.T."/>
            <person name="Hug L.A."/>
            <person name="Thomas B.C."/>
            <person name="Sharon I."/>
            <person name="Castelle C.J."/>
            <person name="Singh A."/>
            <person name="Wilkins M.J."/>
            <person name="Williams K.H."/>
            <person name="Banfield J.F."/>
        </authorList>
    </citation>
    <scope>NUCLEOTIDE SEQUENCE [LARGE SCALE GENOMIC DNA]</scope>
</reference>
<dbReference type="SUPFAM" id="SSF55729">
    <property type="entry name" value="Acyl-CoA N-acyltransferases (Nat)"/>
    <property type="match status" value="1"/>
</dbReference>
<dbReference type="InterPro" id="IPR050644">
    <property type="entry name" value="PG_Glycine_Bridge_Synth"/>
</dbReference>
<evidence type="ECO:0000313" key="7">
    <source>
        <dbReference type="EMBL" id="KKT38620.1"/>
    </source>
</evidence>
<dbReference type="Proteomes" id="UP000034617">
    <property type="component" value="Unassembled WGS sequence"/>
</dbReference>
<dbReference type="GO" id="GO:0071555">
    <property type="term" value="P:cell wall organization"/>
    <property type="evidence" value="ECO:0007669"/>
    <property type="project" value="UniProtKB-KW"/>
</dbReference>
<dbReference type="PANTHER" id="PTHR36174">
    <property type="entry name" value="LIPID II:GLYCINE GLYCYLTRANSFERASE"/>
    <property type="match status" value="1"/>
</dbReference>
<comment type="similarity">
    <text evidence="1">Belongs to the FemABX family.</text>
</comment>
<evidence type="ECO:0000256" key="5">
    <source>
        <dbReference type="ARBA" id="ARBA00023315"/>
    </source>
</evidence>
<sequence>MELQQSSLYKTYIERLRWTVVTLDGVNIFLKHIPFFGVLAKIQRPPTLPYIPKLILILQKHNVRNIILEPTIDTDPIKFQESLRSLSKFFNIHKEPFLPTKTLLVDLTQSEKDIFRACTEAKQRGVRRAQKHGVIVKESKSIKDLMHIKNKSAGFLGGITTYGIDKLWDLFSPNHATILLAYAPSSRPLSRDLMSTKKMPYLRQLADRHDNIIGGVLLLFWDHIAYYWIAGATKNGKKLFAPTFLVWEALKLSKKRGNKQFDFVGVFDERSPKQFTSWHGFTKFKEGFGGKPLYYPIPPITSTLRR</sequence>
<dbReference type="EMBL" id="LCHM01000009">
    <property type="protein sequence ID" value="KKT38620.1"/>
    <property type="molecule type" value="Genomic_DNA"/>
</dbReference>
<evidence type="ECO:0000256" key="4">
    <source>
        <dbReference type="ARBA" id="ARBA00022984"/>
    </source>
</evidence>
<keyword evidence="5" id="KW-0012">Acyltransferase</keyword>
<dbReference type="GO" id="GO:0008360">
    <property type="term" value="P:regulation of cell shape"/>
    <property type="evidence" value="ECO:0007669"/>
    <property type="project" value="UniProtKB-KW"/>
</dbReference>
<accession>A0A0G1GVG8</accession>
<keyword evidence="2" id="KW-0808">Transferase</keyword>
<keyword evidence="4" id="KW-0573">Peptidoglycan synthesis</keyword>
<name>A0A0G1GVG8_9BACT</name>
<dbReference type="GO" id="GO:0016755">
    <property type="term" value="F:aminoacyltransferase activity"/>
    <property type="evidence" value="ECO:0007669"/>
    <property type="project" value="InterPro"/>
</dbReference>
<evidence type="ECO:0000256" key="1">
    <source>
        <dbReference type="ARBA" id="ARBA00009943"/>
    </source>
</evidence>
<dbReference type="Pfam" id="PF02388">
    <property type="entry name" value="FemAB"/>
    <property type="match status" value="1"/>
</dbReference>
<evidence type="ECO:0000256" key="6">
    <source>
        <dbReference type="ARBA" id="ARBA00023316"/>
    </source>
</evidence>